<organism evidence="3 4">
    <name type="scientific">Panacibacter ginsenosidivorans</name>
    <dbReference type="NCBI Taxonomy" id="1813871"/>
    <lineage>
        <taxon>Bacteria</taxon>
        <taxon>Pseudomonadati</taxon>
        <taxon>Bacteroidota</taxon>
        <taxon>Chitinophagia</taxon>
        <taxon>Chitinophagales</taxon>
        <taxon>Chitinophagaceae</taxon>
        <taxon>Panacibacter</taxon>
    </lineage>
</organism>
<dbReference type="OrthoDB" id="2247630at2"/>
<feature type="domain" description="AB hydrolase-1" evidence="2">
    <location>
        <begin position="70"/>
        <end position="171"/>
    </location>
</feature>
<dbReference type="AlphaFoldDB" id="A0A5B8VBU8"/>
<dbReference type="InterPro" id="IPR029058">
    <property type="entry name" value="AB_hydrolase_fold"/>
</dbReference>
<dbReference type="Proteomes" id="UP000321533">
    <property type="component" value="Chromosome"/>
</dbReference>
<keyword evidence="1" id="KW-0732">Signal</keyword>
<dbReference type="Pfam" id="PF12697">
    <property type="entry name" value="Abhydrolase_6"/>
    <property type="match status" value="1"/>
</dbReference>
<evidence type="ECO:0000313" key="3">
    <source>
        <dbReference type="EMBL" id="QEC68483.1"/>
    </source>
</evidence>
<evidence type="ECO:0000259" key="2">
    <source>
        <dbReference type="Pfam" id="PF12697"/>
    </source>
</evidence>
<dbReference type="SUPFAM" id="SSF53474">
    <property type="entry name" value="alpha/beta-Hydrolases"/>
    <property type="match status" value="1"/>
</dbReference>
<dbReference type="InterPro" id="IPR000073">
    <property type="entry name" value="AB_hydrolase_1"/>
</dbReference>
<name>A0A5B8VBU8_9BACT</name>
<feature type="chain" id="PRO_5022865156" evidence="1">
    <location>
        <begin position="21"/>
        <end position="285"/>
    </location>
</feature>
<sequence length="285" mass="32398">MMKFLVTTIFAVLFFNCSFAQTQNDTLVLKDIEWDQTSSASQIELNIPSDKSLLQGFMYKANGAQKHPLLLLLHGYPGNERNLDLAQVARARRWNVIYFNYRGSWGSQGNFSFENCVQDVVNVVSFCKKYSDSLQIDTSNIVLFGHSMGGWVCLKALQRLPGIKKGFALSAWNIYDDTKDVKSESEFVAKEKANGGDYFVLNTPIAEIFKPVWNNKQFYNLANDGKALAGKQIIMLDEHNGNKETAEALKAENKNYFDYEVWDTDHPFTNKRVALIKLVLSFLNK</sequence>
<dbReference type="GO" id="GO:0016787">
    <property type="term" value="F:hydrolase activity"/>
    <property type="evidence" value="ECO:0007669"/>
    <property type="project" value="UniProtKB-KW"/>
</dbReference>
<proteinExistence type="predicted"/>
<evidence type="ECO:0000313" key="4">
    <source>
        <dbReference type="Proteomes" id="UP000321533"/>
    </source>
</evidence>
<accession>A0A5B8VBU8</accession>
<protein>
    <submittedName>
        <fullName evidence="3">Alpha/beta fold hydrolase</fullName>
    </submittedName>
</protein>
<keyword evidence="3" id="KW-0378">Hydrolase</keyword>
<dbReference type="EMBL" id="CP042435">
    <property type="protein sequence ID" value="QEC68483.1"/>
    <property type="molecule type" value="Genomic_DNA"/>
</dbReference>
<feature type="signal peptide" evidence="1">
    <location>
        <begin position="1"/>
        <end position="20"/>
    </location>
</feature>
<reference evidence="3 4" key="1">
    <citation type="journal article" date="2016" name="Int. J. Syst. Evol. Microbiol.">
        <title>Panacibacter ginsenosidivorans gen. nov., sp. nov., with ginsenoside converting activity isolated from soil of a ginseng field.</title>
        <authorList>
            <person name="Siddiqi M.Z."/>
            <person name="Muhammad Shafi S."/>
            <person name="Choi K.D."/>
            <person name="Im W.T."/>
        </authorList>
    </citation>
    <scope>NUCLEOTIDE SEQUENCE [LARGE SCALE GENOMIC DNA]</scope>
    <source>
        <strain evidence="3 4">Gsoil1550</strain>
    </source>
</reference>
<keyword evidence="4" id="KW-1185">Reference proteome</keyword>
<dbReference type="KEGG" id="pgin:FRZ67_14640"/>
<dbReference type="Gene3D" id="3.40.50.1820">
    <property type="entry name" value="alpha/beta hydrolase"/>
    <property type="match status" value="1"/>
</dbReference>
<evidence type="ECO:0000256" key="1">
    <source>
        <dbReference type="SAM" id="SignalP"/>
    </source>
</evidence>
<dbReference type="RefSeq" id="WP_147190534.1">
    <property type="nucleotide sequence ID" value="NZ_CP042435.1"/>
</dbReference>
<gene>
    <name evidence="3" type="ORF">FRZ67_14640</name>
</gene>
<dbReference type="PANTHER" id="PTHR12277">
    <property type="entry name" value="ALPHA/BETA HYDROLASE DOMAIN-CONTAINING PROTEIN"/>
    <property type="match status" value="1"/>
</dbReference>